<keyword evidence="2" id="KW-1185">Reference proteome</keyword>
<reference evidence="2" key="1">
    <citation type="journal article" date="2019" name="Int. J. Syst. Evol. Microbiol.">
        <title>The Global Catalogue of Microorganisms (GCM) 10K type strain sequencing project: providing services to taxonomists for standard genome sequencing and annotation.</title>
        <authorList>
            <consortium name="The Broad Institute Genomics Platform"/>
            <consortium name="The Broad Institute Genome Sequencing Center for Infectious Disease"/>
            <person name="Wu L."/>
            <person name="Ma J."/>
        </authorList>
    </citation>
    <scope>NUCLEOTIDE SEQUENCE [LARGE SCALE GENOMIC DNA]</scope>
    <source>
        <strain evidence="2">CGMCC 4.7357</strain>
    </source>
</reference>
<name>A0ABV9KA44_9PORP</name>
<sequence>MKLKDQLKKAWRFTIHRRGHHVHSPFVFKFITTYIEERAPYYSFIKLRAEYQNHKKESAWTKRELELIFRMTDRMPIEKVCILENQSPITEQYIKQAKGNRPLTISYLNEKVDNHDLILIEKADHNTTQTFVQKIINSQQGNETIMLNLKDEKVKEIWKQIIGNPGISVSIDMVTSGIAFTNKKLHKRHYKAFI</sequence>
<protein>
    <submittedName>
        <fullName evidence="1">Uncharacterized protein</fullName>
    </submittedName>
</protein>
<evidence type="ECO:0000313" key="2">
    <source>
        <dbReference type="Proteomes" id="UP001596020"/>
    </source>
</evidence>
<dbReference type="Proteomes" id="UP001596020">
    <property type="component" value="Unassembled WGS sequence"/>
</dbReference>
<proteinExistence type="predicted"/>
<comment type="caution">
    <text evidence="1">The sequence shown here is derived from an EMBL/GenBank/DDBJ whole genome shotgun (WGS) entry which is preliminary data.</text>
</comment>
<accession>A0ABV9KA44</accession>
<dbReference type="RefSeq" id="WP_380079679.1">
    <property type="nucleotide sequence ID" value="NZ_JBHSGO010000205.1"/>
</dbReference>
<evidence type="ECO:0000313" key="1">
    <source>
        <dbReference type="EMBL" id="MFC4666526.1"/>
    </source>
</evidence>
<dbReference type="EMBL" id="JBHSGO010000205">
    <property type="protein sequence ID" value="MFC4666526.1"/>
    <property type="molecule type" value="Genomic_DNA"/>
</dbReference>
<organism evidence="1 2">
    <name type="scientific">Falsiporphyromonas endometrii</name>
    <dbReference type="NCBI Taxonomy" id="1387297"/>
    <lineage>
        <taxon>Bacteria</taxon>
        <taxon>Pseudomonadati</taxon>
        <taxon>Bacteroidota</taxon>
        <taxon>Bacteroidia</taxon>
        <taxon>Bacteroidales</taxon>
        <taxon>Porphyromonadaceae</taxon>
        <taxon>Falsiporphyromonas</taxon>
    </lineage>
</organism>
<gene>
    <name evidence="1" type="ORF">ACFO3G_07965</name>
</gene>